<dbReference type="AlphaFoldDB" id="A0AAD1T1C5"/>
<accession>A0AAD1T1C5</accession>
<evidence type="ECO:0000256" key="1">
    <source>
        <dbReference type="SAM" id="MobiDB-lite"/>
    </source>
</evidence>
<keyword evidence="3" id="KW-1185">Reference proteome</keyword>
<reference evidence="2" key="1">
    <citation type="submission" date="2022-03" db="EMBL/GenBank/DDBJ databases">
        <authorList>
            <person name="Alioto T."/>
            <person name="Alioto T."/>
            <person name="Gomez Garrido J."/>
        </authorList>
    </citation>
    <scope>NUCLEOTIDE SEQUENCE</scope>
</reference>
<feature type="region of interest" description="Disordered" evidence="1">
    <location>
        <begin position="244"/>
        <end position="264"/>
    </location>
</feature>
<dbReference type="InterPro" id="IPR004244">
    <property type="entry name" value="Transposase_22"/>
</dbReference>
<evidence type="ECO:0000313" key="3">
    <source>
        <dbReference type="Proteomes" id="UP001295444"/>
    </source>
</evidence>
<sequence length="264" mass="29783">MSQRLKGKATKTDRESFFLARTAETKARNGHGPTKDGAARETREGSVSPPASPSSAAEEGPLMISTMRLMLAELTENLQTSMKTQLQALAADLRKDITEVGQRTSHMEHKMDEFAEAHNSLADRLIVDRAHMLQRPKHLPPTTERDVIARVHFYHTKEQLMKVSRSSDMPDPYSRIKLFADLSAATLQFRKNLTPVTSTLRDHNIAYRWGYPAKLLIHHRDALHAIPTLELGIAKLKSWGLQTPEAHQHHPSKVPRLSPEWTVN</sequence>
<protein>
    <submittedName>
        <fullName evidence="2">Uncharacterized protein</fullName>
    </submittedName>
</protein>
<feature type="compositionally biased region" description="Basic and acidic residues" evidence="1">
    <location>
        <begin position="23"/>
        <end position="44"/>
    </location>
</feature>
<proteinExistence type="predicted"/>
<dbReference type="Proteomes" id="UP001295444">
    <property type="component" value="Chromosome 09"/>
</dbReference>
<name>A0AAD1T1C5_PELCU</name>
<evidence type="ECO:0000313" key="2">
    <source>
        <dbReference type="EMBL" id="CAH2315729.1"/>
    </source>
</evidence>
<dbReference type="InterPro" id="IPR042566">
    <property type="entry name" value="L1_C"/>
</dbReference>
<feature type="region of interest" description="Disordered" evidence="1">
    <location>
        <begin position="1"/>
        <end position="60"/>
    </location>
</feature>
<gene>
    <name evidence="2" type="ORF">PECUL_23A051473</name>
</gene>
<dbReference type="Gene3D" id="3.30.250.20">
    <property type="entry name" value="L1 transposable element, C-terminal domain"/>
    <property type="match status" value="1"/>
</dbReference>
<organism evidence="2 3">
    <name type="scientific">Pelobates cultripes</name>
    <name type="common">Western spadefoot toad</name>
    <dbReference type="NCBI Taxonomy" id="61616"/>
    <lineage>
        <taxon>Eukaryota</taxon>
        <taxon>Metazoa</taxon>
        <taxon>Chordata</taxon>
        <taxon>Craniata</taxon>
        <taxon>Vertebrata</taxon>
        <taxon>Euteleostomi</taxon>
        <taxon>Amphibia</taxon>
        <taxon>Batrachia</taxon>
        <taxon>Anura</taxon>
        <taxon>Pelobatoidea</taxon>
        <taxon>Pelobatidae</taxon>
        <taxon>Pelobates</taxon>
    </lineage>
</organism>
<dbReference type="PANTHER" id="PTHR11505">
    <property type="entry name" value="L1 TRANSPOSABLE ELEMENT-RELATED"/>
    <property type="match status" value="1"/>
</dbReference>
<dbReference type="EMBL" id="OW240920">
    <property type="protein sequence ID" value="CAH2315729.1"/>
    <property type="molecule type" value="Genomic_DNA"/>
</dbReference>
<dbReference type="Gene3D" id="3.30.70.1820">
    <property type="entry name" value="L1 transposable element, RRM domain"/>
    <property type="match status" value="1"/>
</dbReference>